<accession>A0A6T5SF72</accession>
<dbReference type="AlphaFoldDB" id="A0A6T5SF72"/>
<dbReference type="EMBL" id="HBFU01000519">
    <property type="protein sequence ID" value="CAD8926381.1"/>
    <property type="molecule type" value="Transcribed_RNA"/>
</dbReference>
<sequence>MPPQLFRRIRASSHIDEDEDAFNEYKLIMEEIKQEHPDLPPSAVQQMAVERFSTIKEKRLSQNSNSLMTAMSNFRFGKGKKAPTDPTTNDNDTNDPEDRRKSLNPRISVPNIDTKSMMTQSFLGGFSSDDEDSLEDSLNNIEASTAPAPPRRQPSRRGRRGSLKKHASVNMSSTELVDVQEDKVLHASIPESLAHSTDRTQSSNQDLNSAKNSPGPQKSSISDDLPDEIKVALGEYDIDDGQRSSGSDDKSQGRRRSRMSESSIASSLFASVDSANFEGDFSAWGSKRSLLGE</sequence>
<feature type="region of interest" description="Disordered" evidence="1">
    <location>
        <begin position="75"/>
        <end position="175"/>
    </location>
</feature>
<name>A0A6T5SF72_9STRA</name>
<feature type="compositionally biased region" description="Basic and acidic residues" evidence="1">
    <location>
        <begin position="240"/>
        <end position="252"/>
    </location>
</feature>
<protein>
    <submittedName>
        <fullName evidence="2">Uncharacterized protein</fullName>
    </submittedName>
</protein>
<dbReference type="EMBL" id="HBFU01000518">
    <property type="protein sequence ID" value="CAD8926380.1"/>
    <property type="molecule type" value="Transcribed_RNA"/>
</dbReference>
<proteinExistence type="predicted"/>
<feature type="compositionally biased region" description="Basic residues" evidence="1">
    <location>
        <begin position="153"/>
        <end position="167"/>
    </location>
</feature>
<feature type="region of interest" description="Disordered" evidence="1">
    <location>
        <begin position="189"/>
        <end position="264"/>
    </location>
</feature>
<evidence type="ECO:0000256" key="1">
    <source>
        <dbReference type="SAM" id="MobiDB-lite"/>
    </source>
</evidence>
<reference evidence="2" key="1">
    <citation type="submission" date="2021-01" db="EMBL/GenBank/DDBJ databases">
        <authorList>
            <person name="Corre E."/>
            <person name="Pelletier E."/>
            <person name="Niang G."/>
            <person name="Scheremetjew M."/>
            <person name="Finn R."/>
            <person name="Kale V."/>
            <person name="Holt S."/>
            <person name="Cochrane G."/>
            <person name="Meng A."/>
            <person name="Brown T."/>
            <person name="Cohen L."/>
        </authorList>
    </citation>
    <scope>NUCLEOTIDE SEQUENCE</scope>
    <source>
        <strain evidence="2">FE60</strain>
    </source>
</reference>
<evidence type="ECO:0000313" key="3">
    <source>
        <dbReference type="EMBL" id="CAD8926381.1"/>
    </source>
</evidence>
<feature type="compositionally biased region" description="Polar residues" evidence="1">
    <location>
        <begin position="199"/>
        <end position="222"/>
    </location>
</feature>
<gene>
    <name evidence="2" type="ORF">SMAR1040_LOCUS327</name>
    <name evidence="3" type="ORF">SMAR1040_LOCUS328</name>
</gene>
<evidence type="ECO:0000313" key="2">
    <source>
        <dbReference type="EMBL" id="CAD8926380.1"/>
    </source>
</evidence>
<organism evidence="2">
    <name type="scientific">Skeletonema marinoi</name>
    <dbReference type="NCBI Taxonomy" id="267567"/>
    <lineage>
        <taxon>Eukaryota</taxon>
        <taxon>Sar</taxon>
        <taxon>Stramenopiles</taxon>
        <taxon>Ochrophyta</taxon>
        <taxon>Bacillariophyta</taxon>
        <taxon>Coscinodiscophyceae</taxon>
        <taxon>Thalassiosirophycidae</taxon>
        <taxon>Thalassiosirales</taxon>
        <taxon>Skeletonemataceae</taxon>
        <taxon>Skeletonema</taxon>
        <taxon>Skeletonema marinoi-dohrnii complex</taxon>
    </lineage>
</organism>
<feature type="compositionally biased region" description="Polar residues" evidence="1">
    <location>
        <begin position="111"/>
        <end position="120"/>
    </location>
</feature>